<dbReference type="PANTHER" id="PTHR23502">
    <property type="entry name" value="MAJOR FACILITATOR SUPERFAMILY"/>
    <property type="match status" value="1"/>
</dbReference>
<dbReference type="InterPro" id="IPR004812">
    <property type="entry name" value="Efflux_drug-R_Bcr/CmlA"/>
</dbReference>
<feature type="transmembrane region" description="Helical" evidence="8">
    <location>
        <begin position="163"/>
        <end position="182"/>
    </location>
</feature>
<feature type="transmembrane region" description="Helical" evidence="8">
    <location>
        <begin position="103"/>
        <end position="120"/>
    </location>
</feature>
<keyword evidence="7 8" id="KW-0472">Membrane</keyword>
<dbReference type="SUPFAM" id="SSF103473">
    <property type="entry name" value="MFS general substrate transporter"/>
    <property type="match status" value="1"/>
</dbReference>
<dbReference type="RefSeq" id="WP_150970957.1">
    <property type="nucleotide sequence ID" value="NZ_VZDO01000012.1"/>
</dbReference>
<feature type="transmembrane region" description="Helical" evidence="8">
    <location>
        <begin position="369"/>
        <end position="389"/>
    </location>
</feature>
<feature type="transmembrane region" description="Helical" evidence="8">
    <location>
        <begin position="211"/>
        <end position="236"/>
    </location>
</feature>
<evidence type="ECO:0000256" key="3">
    <source>
        <dbReference type="ARBA" id="ARBA00022448"/>
    </source>
</evidence>
<gene>
    <name evidence="10" type="ORF">F6X38_14980</name>
</gene>
<feature type="transmembrane region" description="Helical" evidence="8">
    <location>
        <begin position="248"/>
        <end position="267"/>
    </location>
</feature>
<evidence type="ECO:0000256" key="8">
    <source>
        <dbReference type="RuleBase" id="RU365088"/>
    </source>
</evidence>
<reference evidence="10 11" key="1">
    <citation type="submission" date="2019-09" db="EMBL/GenBank/DDBJ databases">
        <title>YIM 132180 draft genome.</title>
        <authorList>
            <person name="Zhang K."/>
        </authorList>
    </citation>
    <scope>NUCLEOTIDE SEQUENCE [LARGE SCALE GENOMIC DNA]</scope>
    <source>
        <strain evidence="10 11">YIM 132180</strain>
    </source>
</reference>
<evidence type="ECO:0000256" key="4">
    <source>
        <dbReference type="ARBA" id="ARBA00022475"/>
    </source>
</evidence>
<feature type="transmembrane region" description="Helical" evidence="8">
    <location>
        <begin position="342"/>
        <end position="363"/>
    </location>
</feature>
<dbReference type="Proteomes" id="UP000432089">
    <property type="component" value="Unassembled WGS sequence"/>
</dbReference>
<dbReference type="Gene3D" id="1.20.1720.10">
    <property type="entry name" value="Multidrug resistance protein D"/>
    <property type="match status" value="1"/>
</dbReference>
<dbReference type="InterPro" id="IPR011701">
    <property type="entry name" value="MFS"/>
</dbReference>
<dbReference type="InterPro" id="IPR036259">
    <property type="entry name" value="MFS_trans_sf"/>
</dbReference>
<keyword evidence="5 8" id="KW-0812">Transmembrane</keyword>
<feature type="transmembrane region" description="Helical" evidence="8">
    <location>
        <begin position="279"/>
        <end position="301"/>
    </location>
</feature>
<protein>
    <recommendedName>
        <fullName evidence="8">Bcr/CflA family efflux transporter</fullName>
    </recommendedName>
</protein>
<dbReference type="NCBIfam" id="TIGR00710">
    <property type="entry name" value="efflux_Bcr_CflA"/>
    <property type="match status" value="1"/>
</dbReference>
<accession>A0A7V7PMV1</accession>
<feature type="transmembrane region" description="Helical" evidence="8">
    <location>
        <begin position="46"/>
        <end position="63"/>
    </location>
</feature>
<keyword evidence="4" id="KW-1003">Cell membrane</keyword>
<evidence type="ECO:0000256" key="7">
    <source>
        <dbReference type="ARBA" id="ARBA00023136"/>
    </source>
</evidence>
<feature type="transmembrane region" description="Helical" evidence="8">
    <location>
        <begin position="75"/>
        <end position="97"/>
    </location>
</feature>
<dbReference type="EMBL" id="VZDO01000012">
    <property type="protein sequence ID" value="KAB0678787.1"/>
    <property type="molecule type" value="Genomic_DNA"/>
</dbReference>
<evidence type="ECO:0000259" key="9">
    <source>
        <dbReference type="PROSITE" id="PS50850"/>
    </source>
</evidence>
<dbReference type="PROSITE" id="PS50850">
    <property type="entry name" value="MFS"/>
    <property type="match status" value="1"/>
</dbReference>
<dbReference type="CDD" id="cd17320">
    <property type="entry name" value="MFS_MdfA_MDR_like"/>
    <property type="match status" value="1"/>
</dbReference>
<organism evidence="10 11">
    <name type="scientific">Plantimonas leprariae</name>
    <dbReference type="NCBI Taxonomy" id="2615207"/>
    <lineage>
        <taxon>Bacteria</taxon>
        <taxon>Pseudomonadati</taxon>
        <taxon>Pseudomonadota</taxon>
        <taxon>Alphaproteobacteria</taxon>
        <taxon>Hyphomicrobiales</taxon>
        <taxon>Aurantimonadaceae</taxon>
        <taxon>Plantimonas</taxon>
    </lineage>
</organism>
<name>A0A7V7PMV1_9HYPH</name>
<comment type="subcellular location">
    <subcellularLocation>
        <location evidence="8">Cell inner membrane</location>
        <topology evidence="8">Multi-pass membrane protein</topology>
    </subcellularLocation>
    <subcellularLocation>
        <location evidence="1">Cell membrane</location>
        <topology evidence="1">Multi-pass membrane protein</topology>
    </subcellularLocation>
</comment>
<dbReference type="InterPro" id="IPR020846">
    <property type="entry name" value="MFS_dom"/>
</dbReference>
<evidence type="ECO:0000256" key="2">
    <source>
        <dbReference type="ARBA" id="ARBA00006236"/>
    </source>
</evidence>
<keyword evidence="8" id="KW-0997">Cell inner membrane</keyword>
<feature type="transmembrane region" description="Helical" evidence="8">
    <location>
        <begin position="132"/>
        <end position="157"/>
    </location>
</feature>
<sequence length="401" mass="41837">MQASLARWALVLGLLSAVGPFSIDMYLPAMPEIASALRSSETEVQLTVTFYLLAFGISQFVWGPMADAYGRKPPLIIGICLFVVGSVGCALAPSLGWLLAGRFVQGVGAAAVGVVPRAVTRDRFTGLDATRLLAMVMLVIAVSPMLAPLAGSIFLSFGGWRLIFAALVGVGVMSLLVTVFALPETLERKDRQPINLRSMAAGCRMLMSDPVFVSLSFVSAFGFGSFFVFIATASFVYTSYFHLSTTQFSLAFAVNALGFFAASQLAAQVMQRLGVMRAVRLPLFGFAGTTLVLLGVTFAGAGTLPVIMALLFVANAFLGLVMPVAFVMALEEHGEIAGLASSLSGTLQMVTGSLVVTFLGPFFDGTPLPMVAGIAACGVLATVIGVLGFSRVPTAAAPAEG</sequence>
<proteinExistence type="inferred from homology"/>
<evidence type="ECO:0000256" key="6">
    <source>
        <dbReference type="ARBA" id="ARBA00022989"/>
    </source>
</evidence>
<dbReference type="GO" id="GO:0042910">
    <property type="term" value="F:xenobiotic transmembrane transporter activity"/>
    <property type="evidence" value="ECO:0007669"/>
    <property type="project" value="InterPro"/>
</dbReference>
<dbReference type="GO" id="GO:0005886">
    <property type="term" value="C:plasma membrane"/>
    <property type="evidence" value="ECO:0007669"/>
    <property type="project" value="UniProtKB-SubCell"/>
</dbReference>
<evidence type="ECO:0000313" key="11">
    <source>
        <dbReference type="Proteomes" id="UP000432089"/>
    </source>
</evidence>
<keyword evidence="3 8" id="KW-0813">Transport</keyword>
<dbReference type="PRINTS" id="PR01036">
    <property type="entry name" value="TCRTETB"/>
</dbReference>
<comment type="caution">
    <text evidence="8">Lacks conserved residue(s) required for the propagation of feature annotation.</text>
</comment>
<dbReference type="Pfam" id="PF07690">
    <property type="entry name" value="MFS_1"/>
    <property type="match status" value="1"/>
</dbReference>
<evidence type="ECO:0000256" key="1">
    <source>
        <dbReference type="ARBA" id="ARBA00004651"/>
    </source>
</evidence>
<dbReference type="AlphaFoldDB" id="A0A7V7PMV1"/>
<keyword evidence="11" id="KW-1185">Reference proteome</keyword>
<keyword evidence="6 8" id="KW-1133">Transmembrane helix</keyword>
<feature type="transmembrane region" description="Helical" evidence="8">
    <location>
        <begin position="307"/>
        <end position="330"/>
    </location>
</feature>
<dbReference type="GO" id="GO:1990961">
    <property type="term" value="P:xenobiotic detoxification by transmembrane export across the plasma membrane"/>
    <property type="evidence" value="ECO:0007669"/>
    <property type="project" value="InterPro"/>
</dbReference>
<evidence type="ECO:0000313" key="10">
    <source>
        <dbReference type="EMBL" id="KAB0678787.1"/>
    </source>
</evidence>
<evidence type="ECO:0000256" key="5">
    <source>
        <dbReference type="ARBA" id="ARBA00022692"/>
    </source>
</evidence>
<comment type="caution">
    <text evidence="10">The sequence shown here is derived from an EMBL/GenBank/DDBJ whole genome shotgun (WGS) entry which is preliminary data.</text>
</comment>
<comment type="similarity">
    <text evidence="2 8">Belongs to the major facilitator superfamily. Bcr/CmlA family.</text>
</comment>
<feature type="domain" description="Major facilitator superfamily (MFS) profile" evidence="9">
    <location>
        <begin position="8"/>
        <end position="393"/>
    </location>
</feature>
<dbReference type="PANTHER" id="PTHR23502:SF132">
    <property type="entry name" value="POLYAMINE TRANSPORTER 2-RELATED"/>
    <property type="match status" value="1"/>
</dbReference>